<feature type="region of interest" description="Disordered" evidence="5">
    <location>
        <begin position="152"/>
        <end position="181"/>
    </location>
</feature>
<feature type="compositionally biased region" description="Polar residues" evidence="5">
    <location>
        <begin position="159"/>
        <end position="181"/>
    </location>
</feature>
<evidence type="ECO:0000313" key="7">
    <source>
        <dbReference type="Proteomes" id="UP000517916"/>
    </source>
</evidence>
<dbReference type="RefSeq" id="WP_182839194.1">
    <property type="nucleotide sequence ID" value="NZ_BAAABQ010000022.1"/>
</dbReference>
<evidence type="ECO:0000256" key="1">
    <source>
        <dbReference type="ARBA" id="ARBA00004496"/>
    </source>
</evidence>
<evidence type="ECO:0000313" key="6">
    <source>
        <dbReference type="EMBL" id="MBA8928992.1"/>
    </source>
</evidence>
<reference evidence="6 7" key="1">
    <citation type="submission" date="2020-08" db="EMBL/GenBank/DDBJ databases">
        <title>Genomic Encyclopedia of Archaeal and Bacterial Type Strains, Phase II (KMG-II): from individual species to whole genera.</title>
        <authorList>
            <person name="Goeker M."/>
        </authorList>
    </citation>
    <scope>NUCLEOTIDE SEQUENCE [LARGE SCALE GENOMIC DNA]</scope>
    <source>
        <strain evidence="6 7">DSM 43850</strain>
    </source>
</reference>
<proteinExistence type="inferred from homology"/>
<gene>
    <name evidence="6" type="ORF">BC739_006210</name>
</gene>
<keyword evidence="3" id="KW-0963">Cytoplasm</keyword>
<protein>
    <recommendedName>
        <fullName evidence="8">EspG family protein</fullName>
    </recommendedName>
</protein>
<comment type="caution">
    <text evidence="6">The sequence shown here is derived from an EMBL/GenBank/DDBJ whole genome shotgun (WGS) entry which is preliminary data.</text>
</comment>
<evidence type="ECO:0000256" key="5">
    <source>
        <dbReference type="SAM" id="MobiDB-lite"/>
    </source>
</evidence>
<sequence length="262" mass="28295">MLRGPVSLSRNAWEAVRNRYGVAEQHRMLSFSPDPVSAEEFPAWERRAFEELNRTGLANGTTVHQDLLDSMQLLTMPPVEVHGRVGYHNRNAIGFVAAGEANGGVLAVLDEQALHLRPIGPDKLVEAAVGLLPPAPPGRGQSLSMPVADADRVAGGGQQASAGNEEQGWLQSSSGDSDTTGRALQRLLTEPRLGGGRFYAALRDATGRRRRSAEPLTYMDLESGRWLVRKKPNASGELWMVIQPASPEVLAGGVGELLRELH</sequence>
<evidence type="ECO:0000256" key="3">
    <source>
        <dbReference type="ARBA" id="ARBA00022490"/>
    </source>
</evidence>
<accession>A0ABR6BQ16</accession>
<name>A0ABR6BQ16_9PSEU</name>
<keyword evidence="7" id="KW-1185">Reference proteome</keyword>
<evidence type="ECO:0000256" key="2">
    <source>
        <dbReference type="ARBA" id="ARBA00006411"/>
    </source>
</evidence>
<evidence type="ECO:0000256" key="4">
    <source>
        <dbReference type="ARBA" id="ARBA00023186"/>
    </source>
</evidence>
<evidence type="ECO:0008006" key="8">
    <source>
        <dbReference type="Google" id="ProtNLM"/>
    </source>
</evidence>
<comment type="similarity">
    <text evidence="2">Belongs to the EspG family.</text>
</comment>
<dbReference type="Pfam" id="PF14011">
    <property type="entry name" value="ESX-1_EspG"/>
    <property type="match status" value="1"/>
</dbReference>
<dbReference type="EMBL" id="JACJID010000005">
    <property type="protein sequence ID" value="MBA8928992.1"/>
    <property type="molecule type" value="Genomic_DNA"/>
</dbReference>
<keyword evidence="4" id="KW-0143">Chaperone</keyword>
<organism evidence="6 7">
    <name type="scientific">Kutzneria viridogrisea</name>
    <dbReference type="NCBI Taxonomy" id="47990"/>
    <lineage>
        <taxon>Bacteria</taxon>
        <taxon>Bacillati</taxon>
        <taxon>Actinomycetota</taxon>
        <taxon>Actinomycetes</taxon>
        <taxon>Pseudonocardiales</taxon>
        <taxon>Pseudonocardiaceae</taxon>
        <taxon>Kutzneria</taxon>
    </lineage>
</organism>
<dbReference type="Proteomes" id="UP000517916">
    <property type="component" value="Unassembled WGS sequence"/>
</dbReference>
<dbReference type="InterPro" id="IPR025734">
    <property type="entry name" value="EspG"/>
</dbReference>
<comment type="subcellular location">
    <subcellularLocation>
        <location evidence="1">Cytoplasm</location>
    </subcellularLocation>
</comment>